<name>A0ABD5QSC9_9EURY</name>
<dbReference type="SUPFAM" id="SSF53795">
    <property type="entry name" value="PEP carboxykinase-like"/>
    <property type="match status" value="1"/>
</dbReference>
<evidence type="ECO:0000313" key="1">
    <source>
        <dbReference type="EMBL" id="MFC5135083.1"/>
    </source>
</evidence>
<dbReference type="Proteomes" id="UP001596145">
    <property type="component" value="Unassembled WGS sequence"/>
</dbReference>
<reference evidence="1 2" key="1">
    <citation type="journal article" date="2019" name="Int. J. Syst. Evol. Microbiol.">
        <title>The Global Catalogue of Microorganisms (GCM) 10K type strain sequencing project: providing services to taxonomists for standard genome sequencing and annotation.</title>
        <authorList>
            <consortium name="The Broad Institute Genomics Platform"/>
            <consortium name="The Broad Institute Genome Sequencing Center for Infectious Disease"/>
            <person name="Wu L."/>
            <person name="Ma J."/>
        </authorList>
    </citation>
    <scope>NUCLEOTIDE SEQUENCE [LARGE SCALE GENOMIC DNA]</scope>
    <source>
        <strain evidence="1 2">CGMCC 1.16026</strain>
    </source>
</reference>
<protein>
    <submittedName>
        <fullName evidence="1">Uncharacterized protein</fullName>
    </submittedName>
</protein>
<organism evidence="1 2">
    <name type="scientific">Halorubrum glutamatedens</name>
    <dbReference type="NCBI Taxonomy" id="2707018"/>
    <lineage>
        <taxon>Archaea</taxon>
        <taxon>Methanobacteriati</taxon>
        <taxon>Methanobacteriota</taxon>
        <taxon>Stenosarchaea group</taxon>
        <taxon>Halobacteria</taxon>
        <taxon>Halobacteriales</taxon>
        <taxon>Haloferacaceae</taxon>
        <taxon>Halorubrum</taxon>
    </lineage>
</organism>
<proteinExistence type="predicted"/>
<dbReference type="InterPro" id="IPR027417">
    <property type="entry name" value="P-loop_NTPase"/>
</dbReference>
<dbReference type="EMBL" id="JBHSKV010000013">
    <property type="protein sequence ID" value="MFC5135083.1"/>
    <property type="molecule type" value="Genomic_DNA"/>
</dbReference>
<gene>
    <name evidence="1" type="ORF">ACFPJA_10200</name>
</gene>
<evidence type="ECO:0000313" key="2">
    <source>
        <dbReference type="Proteomes" id="UP001596145"/>
    </source>
</evidence>
<comment type="caution">
    <text evidence="1">The sequence shown here is derived from an EMBL/GenBank/DDBJ whole genome shotgun (WGS) entry which is preliminary data.</text>
</comment>
<keyword evidence="2" id="KW-1185">Reference proteome</keyword>
<dbReference type="RefSeq" id="WP_122104857.1">
    <property type="nucleotide sequence ID" value="NZ_JBHSKV010000013.1"/>
</dbReference>
<sequence length="375" mass="42167">MKRRHYDFFGAVLLEVRGDGGRSTGQFYTMFDHFEVDDPDREPDVVIERTTEDVESETVLGDPGEHYGWTGDRFVVRNGSKYMAVDPGWEHVYVSPDWEPFFATYPVEFRIREALVKDGYALVHGSGVELNGETTVFPAWRGGGKTNTLLSLLHEGSGYLSDDRLWVGADGTALGYPLSVNLQPYNLRSFPELDVRHDDVRDRIRDEVSQFIELNVDSNASLLHTGVDFLNRKYLTGNDRSFTKVGEVFPRADHVAESTVDNVVVLGAAPRSDHVAIEEASTDRIVDAVNAISYYEWNELLEEYFRAYDALCPGPSFTERLEEVIAAEEAVFRELFADVDTYRAAIPRSSEWHADGIDREVVDGIESLSDATDGT</sequence>
<dbReference type="Gene3D" id="3.40.50.300">
    <property type="entry name" value="P-loop containing nucleotide triphosphate hydrolases"/>
    <property type="match status" value="1"/>
</dbReference>
<dbReference type="AlphaFoldDB" id="A0ABD5QSC9"/>
<accession>A0ABD5QSC9</accession>